<gene>
    <name evidence="6" type="ORF">LZ480_07530</name>
</gene>
<comment type="similarity">
    <text evidence="1">Belongs to the 'phage' integrase family.</text>
</comment>
<organism evidence="6 7">
    <name type="scientific">Solibacillus palustris</name>
    <dbReference type="NCBI Taxonomy" id="2908203"/>
    <lineage>
        <taxon>Bacteria</taxon>
        <taxon>Bacillati</taxon>
        <taxon>Bacillota</taxon>
        <taxon>Bacilli</taxon>
        <taxon>Bacillales</taxon>
        <taxon>Caryophanaceae</taxon>
        <taxon>Solibacillus</taxon>
    </lineage>
</organism>
<feature type="domain" description="Tyr recombinase" evidence="5">
    <location>
        <begin position="182"/>
        <end position="380"/>
    </location>
</feature>
<dbReference type="Pfam" id="PF00589">
    <property type="entry name" value="Phage_integrase"/>
    <property type="match status" value="1"/>
</dbReference>
<evidence type="ECO:0000259" key="5">
    <source>
        <dbReference type="PROSITE" id="PS51898"/>
    </source>
</evidence>
<evidence type="ECO:0000256" key="3">
    <source>
        <dbReference type="ARBA" id="ARBA00023125"/>
    </source>
</evidence>
<dbReference type="Gene3D" id="1.10.443.10">
    <property type="entry name" value="Intergrase catalytic core"/>
    <property type="match status" value="1"/>
</dbReference>
<dbReference type="InterPro" id="IPR011010">
    <property type="entry name" value="DNA_brk_join_enz"/>
</dbReference>
<protein>
    <submittedName>
        <fullName evidence="6">Site-specific integrase</fullName>
    </submittedName>
</protein>
<dbReference type="Pfam" id="PF14659">
    <property type="entry name" value="Phage_int_SAM_3"/>
    <property type="match status" value="1"/>
</dbReference>
<dbReference type="InterPro" id="IPR002104">
    <property type="entry name" value="Integrase_catalytic"/>
</dbReference>
<sequence>MARYNLEKTKKDNIYKYQNAAGETKYAYRYKYYDKLQNRQEKSKYGLPSELAAERALINVKADILDGNEDFVKSDNYKLMDWMEIWMAANEKVWRIGTYELYKRNIERHILPSIGKMKLNKITNMIMQRELINPLIEKGMSQRTIINISRIVTTALNSAVEERIIKDNPVTRLDFGKANGKRDIKYLSEQELKLFLKIAHDYDPTTYYTVFLTLGMSGMRKGELAGLRWSDIDFQNHTITIERTRINNKVGPPKSDNGYRTIHVNRILIDQLKKYKTWCIQCKWEKNMHLVKDDYVFIDRHHFTPIGVGYVNDALVALLDNCPKGFPTITPHGFRHTYTSILIANKVPLVSVAKIIGDHPATVMNVYAHSLAQTEEETVELFNHFNVVDN</sequence>
<dbReference type="Proteomes" id="UP001316087">
    <property type="component" value="Unassembled WGS sequence"/>
</dbReference>
<keyword evidence="2" id="KW-0229">DNA integration</keyword>
<dbReference type="PROSITE" id="PS51898">
    <property type="entry name" value="TYR_RECOMBINASE"/>
    <property type="match status" value="1"/>
</dbReference>
<keyword evidence="7" id="KW-1185">Reference proteome</keyword>
<dbReference type="InterPro" id="IPR004107">
    <property type="entry name" value="Integrase_SAM-like_N"/>
</dbReference>
<accession>A0ABS9UBM8</accession>
<dbReference type="PANTHER" id="PTHR30629:SF2">
    <property type="entry name" value="PROPHAGE INTEGRASE INTS-RELATED"/>
    <property type="match status" value="1"/>
</dbReference>
<dbReference type="InterPro" id="IPR010998">
    <property type="entry name" value="Integrase_recombinase_N"/>
</dbReference>
<dbReference type="CDD" id="cd01189">
    <property type="entry name" value="INT_ICEBs1_C_like"/>
    <property type="match status" value="1"/>
</dbReference>
<name>A0ABS9UBM8_9BACL</name>
<keyword evidence="3" id="KW-0238">DNA-binding</keyword>
<evidence type="ECO:0000313" key="7">
    <source>
        <dbReference type="Proteomes" id="UP001316087"/>
    </source>
</evidence>
<dbReference type="SUPFAM" id="SSF56349">
    <property type="entry name" value="DNA breaking-rejoining enzymes"/>
    <property type="match status" value="1"/>
</dbReference>
<evidence type="ECO:0000313" key="6">
    <source>
        <dbReference type="EMBL" id="MCH7321742.1"/>
    </source>
</evidence>
<dbReference type="PANTHER" id="PTHR30629">
    <property type="entry name" value="PROPHAGE INTEGRASE"/>
    <property type="match status" value="1"/>
</dbReference>
<dbReference type="Gene3D" id="1.10.150.130">
    <property type="match status" value="1"/>
</dbReference>
<dbReference type="InterPro" id="IPR050808">
    <property type="entry name" value="Phage_Integrase"/>
</dbReference>
<proteinExistence type="inferred from homology"/>
<evidence type="ECO:0000256" key="1">
    <source>
        <dbReference type="ARBA" id="ARBA00008857"/>
    </source>
</evidence>
<keyword evidence="4" id="KW-0233">DNA recombination</keyword>
<dbReference type="EMBL" id="JAKZFC010000002">
    <property type="protein sequence ID" value="MCH7321742.1"/>
    <property type="molecule type" value="Genomic_DNA"/>
</dbReference>
<evidence type="ECO:0000256" key="2">
    <source>
        <dbReference type="ARBA" id="ARBA00022908"/>
    </source>
</evidence>
<comment type="caution">
    <text evidence="6">The sequence shown here is derived from an EMBL/GenBank/DDBJ whole genome shotgun (WGS) entry which is preliminary data.</text>
</comment>
<dbReference type="RefSeq" id="WP_241368798.1">
    <property type="nucleotide sequence ID" value="NZ_JAKZFC010000002.1"/>
</dbReference>
<reference evidence="6 7" key="1">
    <citation type="submission" date="2022-03" db="EMBL/GenBank/DDBJ databases">
        <authorList>
            <person name="Jo J.-H."/>
            <person name="Im W.-T."/>
        </authorList>
    </citation>
    <scope>NUCLEOTIDE SEQUENCE [LARGE SCALE GENOMIC DNA]</scope>
    <source>
        <strain evidence="6 7">MA9</strain>
    </source>
</reference>
<evidence type="ECO:0000256" key="4">
    <source>
        <dbReference type="ARBA" id="ARBA00023172"/>
    </source>
</evidence>
<dbReference type="InterPro" id="IPR013762">
    <property type="entry name" value="Integrase-like_cat_sf"/>
</dbReference>